<dbReference type="SUPFAM" id="SSF53254">
    <property type="entry name" value="Phosphoglycerate mutase-like"/>
    <property type="match status" value="1"/>
</dbReference>
<reference evidence="1 2" key="1">
    <citation type="submission" date="2018-10" db="EMBL/GenBank/DDBJ databases">
        <title>Genomic Encyclopedia of Archaeal and Bacterial Type Strains, Phase II (KMG-II): from individual species to whole genera.</title>
        <authorList>
            <person name="Goeker M."/>
        </authorList>
    </citation>
    <scope>NUCLEOTIDE SEQUENCE [LARGE SCALE GENOMIC DNA]</scope>
    <source>
        <strain evidence="1 2">DSM 23424</strain>
    </source>
</reference>
<dbReference type="CDD" id="cd07067">
    <property type="entry name" value="HP_PGM_like"/>
    <property type="match status" value="1"/>
</dbReference>
<name>A0A3L9YX07_9FLAO</name>
<dbReference type="InterPro" id="IPR013078">
    <property type="entry name" value="His_Pase_superF_clade-1"/>
</dbReference>
<accession>A0A3L9YX07</accession>
<evidence type="ECO:0000313" key="2">
    <source>
        <dbReference type="Proteomes" id="UP000271339"/>
    </source>
</evidence>
<protein>
    <submittedName>
        <fullName evidence="1">Histidine phosphatase superfamily protein (Branch 1)</fullName>
    </submittedName>
</protein>
<organism evidence="1 2">
    <name type="scientific">Ulvibacter antarcticus</name>
    <dbReference type="NCBI Taxonomy" id="442714"/>
    <lineage>
        <taxon>Bacteria</taxon>
        <taxon>Pseudomonadati</taxon>
        <taxon>Bacteroidota</taxon>
        <taxon>Flavobacteriia</taxon>
        <taxon>Flavobacteriales</taxon>
        <taxon>Flavobacteriaceae</taxon>
        <taxon>Ulvibacter</taxon>
    </lineage>
</organism>
<dbReference type="Pfam" id="PF00300">
    <property type="entry name" value="His_Phos_1"/>
    <property type="match status" value="1"/>
</dbReference>
<dbReference type="PROSITE" id="PS51257">
    <property type="entry name" value="PROKAR_LIPOPROTEIN"/>
    <property type="match status" value="1"/>
</dbReference>
<proteinExistence type="predicted"/>
<keyword evidence="2" id="KW-1185">Reference proteome</keyword>
<gene>
    <name evidence="1" type="ORF">BXY75_1759</name>
</gene>
<dbReference type="InterPro" id="IPR029033">
    <property type="entry name" value="His_PPase_superfam"/>
</dbReference>
<dbReference type="Gene3D" id="3.40.50.1240">
    <property type="entry name" value="Phosphoglycerate mutase-like"/>
    <property type="match status" value="1"/>
</dbReference>
<dbReference type="AlphaFoldDB" id="A0A3L9YX07"/>
<dbReference type="EMBL" id="REFC01000012">
    <property type="protein sequence ID" value="RMA64874.1"/>
    <property type="molecule type" value="Genomic_DNA"/>
</dbReference>
<dbReference type="RefSeq" id="WP_245962946.1">
    <property type="nucleotide sequence ID" value="NZ_REFC01000012.1"/>
</dbReference>
<dbReference type="Proteomes" id="UP000271339">
    <property type="component" value="Unassembled WGS sequence"/>
</dbReference>
<sequence>MQKILLSALIVLLFSSCKENKKEIATSTVNEVSTTYYLIRHAEKDRSDSTNQNPELNAQGIERAQNWAAYFEDKKIDQIYATDYKRTMQTAAYTAASKNLMIQSYDPSNLYTDDFKTETKGHDVLIVGHSNTTPQFVNAIIGEKKYPDIDDSENGMLFMVTVTGNDKNVQIFTVD</sequence>
<comment type="caution">
    <text evidence="1">The sequence shown here is derived from an EMBL/GenBank/DDBJ whole genome shotgun (WGS) entry which is preliminary data.</text>
</comment>
<evidence type="ECO:0000313" key="1">
    <source>
        <dbReference type="EMBL" id="RMA64874.1"/>
    </source>
</evidence>